<dbReference type="InterPro" id="IPR036873">
    <property type="entry name" value="Rhodanese-like_dom_sf"/>
</dbReference>
<dbReference type="Proteomes" id="UP000035444">
    <property type="component" value="Unassembled WGS sequence"/>
</dbReference>
<dbReference type="OrthoDB" id="9807812at2"/>
<dbReference type="Pfam" id="PF00581">
    <property type="entry name" value="Rhodanese"/>
    <property type="match status" value="1"/>
</dbReference>
<protein>
    <submittedName>
        <fullName evidence="2">Rhodanese</fullName>
    </submittedName>
</protein>
<feature type="domain" description="Rhodanese" evidence="1">
    <location>
        <begin position="40"/>
        <end position="137"/>
    </location>
</feature>
<name>A0A0H2MP35_9PROT</name>
<reference evidence="2 3" key="1">
    <citation type="submission" date="2015-03" db="EMBL/GenBank/DDBJ databases">
        <title>Genome Sequence of Kiloniella spongiae MEBiC09566, isolated from a marine sponge.</title>
        <authorList>
            <person name="Shao Z."/>
            <person name="Wang L."/>
            <person name="Li X."/>
        </authorList>
    </citation>
    <scope>NUCLEOTIDE SEQUENCE [LARGE SCALE GENOMIC DNA]</scope>
    <source>
        <strain evidence="2 3">MEBiC09566</strain>
    </source>
</reference>
<dbReference type="PANTHER" id="PTHR44086:SF13">
    <property type="entry name" value="THIOSULFATE SULFURTRANSFERASE PSPE"/>
    <property type="match status" value="1"/>
</dbReference>
<proteinExistence type="predicted"/>
<dbReference type="GO" id="GO:0004792">
    <property type="term" value="F:thiosulfate-cyanide sulfurtransferase activity"/>
    <property type="evidence" value="ECO:0007669"/>
    <property type="project" value="TreeGrafter"/>
</dbReference>
<dbReference type="AlphaFoldDB" id="A0A0H2MP35"/>
<dbReference type="SUPFAM" id="SSF52821">
    <property type="entry name" value="Rhodanese/Cell cycle control phosphatase"/>
    <property type="match status" value="1"/>
</dbReference>
<dbReference type="InterPro" id="IPR001763">
    <property type="entry name" value="Rhodanese-like_dom"/>
</dbReference>
<keyword evidence="3" id="KW-1185">Reference proteome</keyword>
<dbReference type="SMART" id="SM00450">
    <property type="entry name" value="RHOD"/>
    <property type="match status" value="1"/>
</dbReference>
<organism evidence="2 3">
    <name type="scientific">Kiloniella spongiae</name>
    <dbReference type="NCBI Taxonomy" id="1489064"/>
    <lineage>
        <taxon>Bacteria</taxon>
        <taxon>Pseudomonadati</taxon>
        <taxon>Pseudomonadota</taxon>
        <taxon>Alphaproteobacteria</taxon>
        <taxon>Rhodospirillales</taxon>
        <taxon>Kiloniellaceae</taxon>
        <taxon>Kiloniella</taxon>
    </lineage>
</organism>
<dbReference type="Gene3D" id="3.40.250.10">
    <property type="entry name" value="Rhodanese-like domain"/>
    <property type="match status" value="1"/>
</dbReference>
<dbReference type="RefSeq" id="WP_047762649.1">
    <property type="nucleotide sequence ID" value="NZ_LAQL01000002.1"/>
</dbReference>
<dbReference type="STRING" id="1489064.WH96_03330"/>
<dbReference type="EMBL" id="LAQL01000002">
    <property type="protein sequence ID" value="KLN62527.1"/>
    <property type="molecule type" value="Genomic_DNA"/>
</dbReference>
<evidence type="ECO:0000259" key="1">
    <source>
        <dbReference type="PROSITE" id="PS50206"/>
    </source>
</evidence>
<evidence type="ECO:0000313" key="3">
    <source>
        <dbReference type="Proteomes" id="UP000035444"/>
    </source>
</evidence>
<sequence length="139" mass="15586">MPDNNTAKTAPTEISLQKLLDRAKAEITELDPVEIKALLPQNDVILLDIRDIRELQREGMIPGSYHCPRGMLEFWIAPDSPYYKPALSPDHQFILHCASGWRSALAAKTLQDMGIPKVSHMKGGFSAWKECGLEVEEKT</sequence>
<accession>A0A0H2MP35</accession>
<dbReference type="PROSITE" id="PS50206">
    <property type="entry name" value="RHODANESE_3"/>
    <property type="match status" value="1"/>
</dbReference>
<comment type="caution">
    <text evidence="2">The sequence shown here is derived from an EMBL/GenBank/DDBJ whole genome shotgun (WGS) entry which is preliminary data.</text>
</comment>
<gene>
    <name evidence="2" type="ORF">WH96_03330</name>
</gene>
<dbReference type="PANTHER" id="PTHR44086">
    <property type="entry name" value="THIOSULFATE SULFURTRANSFERASE RDL2, MITOCHONDRIAL-RELATED"/>
    <property type="match status" value="1"/>
</dbReference>
<dbReference type="CDD" id="cd01447">
    <property type="entry name" value="Polysulfide_ST"/>
    <property type="match status" value="1"/>
</dbReference>
<evidence type="ECO:0000313" key="2">
    <source>
        <dbReference type="EMBL" id="KLN62527.1"/>
    </source>
</evidence>